<accession>A0A1G7U240</accession>
<gene>
    <name evidence="1" type="ORF">SAMN04488027_101178</name>
</gene>
<dbReference type="OrthoDB" id="1435947at2"/>
<dbReference type="AlphaFoldDB" id="A0A1G7U240"/>
<evidence type="ECO:0000313" key="2">
    <source>
        <dbReference type="Proteomes" id="UP000199296"/>
    </source>
</evidence>
<proteinExistence type="predicted"/>
<dbReference type="Proteomes" id="UP000199296">
    <property type="component" value="Unassembled WGS sequence"/>
</dbReference>
<sequence>MKTFKKINDITMKIARGMILIFAMKLTLILTVFTFQACSTDDISTSDIYNIEFNNALEISKTKLSDIKTFNTNGINSKLDYNNKTIYLLKDSEQDLTNTSFLNTINNLESLVQETNNNNLELSETYTLKEDEVVGTFAIQEESIHDALEPAIKEARRYLHGKGFTDQTINQMIIDEEGKEEDLVAFVMSLSELENSQNSNSFSFNDYSSFLFNSAYAQELTLAEAGTCAAIAIGADVLWALGGSSASSWTLPAMKKAFGAVAKRMLGPIGVAIAVVSFGICVLNESQD</sequence>
<protein>
    <submittedName>
        <fullName evidence="1">Uncharacterized protein</fullName>
    </submittedName>
</protein>
<evidence type="ECO:0000313" key="1">
    <source>
        <dbReference type="EMBL" id="SDG41109.1"/>
    </source>
</evidence>
<name>A0A1G7U240_9FLAO</name>
<dbReference type="EMBL" id="FNCW01000001">
    <property type="protein sequence ID" value="SDG41109.1"/>
    <property type="molecule type" value="Genomic_DNA"/>
</dbReference>
<keyword evidence="2" id="KW-1185">Reference proteome</keyword>
<organism evidence="1 2">
    <name type="scientific">Psychroflexus sediminis</name>
    <dbReference type="NCBI Taxonomy" id="470826"/>
    <lineage>
        <taxon>Bacteria</taxon>
        <taxon>Pseudomonadati</taxon>
        <taxon>Bacteroidota</taxon>
        <taxon>Flavobacteriia</taxon>
        <taxon>Flavobacteriales</taxon>
        <taxon>Flavobacteriaceae</taxon>
        <taxon>Psychroflexus</taxon>
    </lineage>
</organism>
<dbReference type="RefSeq" id="WP_143002796.1">
    <property type="nucleotide sequence ID" value="NZ_FNCW01000001.1"/>
</dbReference>
<reference evidence="1 2" key="1">
    <citation type="submission" date="2016-10" db="EMBL/GenBank/DDBJ databases">
        <authorList>
            <person name="de Groot N.N."/>
        </authorList>
    </citation>
    <scope>NUCLEOTIDE SEQUENCE [LARGE SCALE GENOMIC DNA]</scope>
    <source>
        <strain evidence="1 2">DSM 19803</strain>
    </source>
</reference>